<dbReference type="STRING" id="81985.R0G095"/>
<feature type="compositionally biased region" description="Low complexity" evidence="2">
    <location>
        <begin position="59"/>
        <end position="82"/>
    </location>
</feature>
<dbReference type="AlphaFoldDB" id="R0G095"/>
<dbReference type="PANTHER" id="PTHR31662:SF51">
    <property type="entry name" value="GLABROUS1 ENHANCER-BINDING PROTEIN-LIKE"/>
    <property type="match status" value="1"/>
</dbReference>
<protein>
    <recommendedName>
        <fullName evidence="3">Glabrous enhancer-binding protein-like DBD domain-containing protein</fullName>
    </recommendedName>
</protein>
<dbReference type="InterPro" id="IPR053932">
    <property type="entry name" value="GeBP-like_DBD"/>
</dbReference>
<evidence type="ECO:0000259" key="3">
    <source>
        <dbReference type="Pfam" id="PF04504"/>
    </source>
</evidence>
<proteinExistence type="inferred from homology"/>
<gene>
    <name evidence="4" type="ORF">CARUB_v10025071mg</name>
</gene>
<evidence type="ECO:0000313" key="5">
    <source>
        <dbReference type="Proteomes" id="UP000029121"/>
    </source>
</evidence>
<organism evidence="4 5">
    <name type="scientific">Capsella rubella</name>
    <dbReference type="NCBI Taxonomy" id="81985"/>
    <lineage>
        <taxon>Eukaryota</taxon>
        <taxon>Viridiplantae</taxon>
        <taxon>Streptophyta</taxon>
        <taxon>Embryophyta</taxon>
        <taxon>Tracheophyta</taxon>
        <taxon>Spermatophyta</taxon>
        <taxon>Magnoliopsida</taxon>
        <taxon>eudicotyledons</taxon>
        <taxon>Gunneridae</taxon>
        <taxon>Pentapetalae</taxon>
        <taxon>rosids</taxon>
        <taxon>malvids</taxon>
        <taxon>Brassicales</taxon>
        <taxon>Brassicaceae</taxon>
        <taxon>Camelineae</taxon>
        <taxon>Capsella</taxon>
    </lineage>
</organism>
<dbReference type="PANTHER" id="PTHR31662">
    <property type="entry name" value="BNAANNG10740D PROTEIN-RELATED"/>
    <property type="match status" value="1"/>
</dbReference>
<dbReference type="OrthoDB" id="661680at2759"/>
<keyword evidence="5" id="KW-1185">Reference proteome</keyword>
<reference evidence="5" key="1">
    <citation type="journal article" date="2013" name="Nat. Genet.">
        <title>The Capsella rubella genome and the genomic consequences of rapid mating system evolution.</title>
        <authorList>
            <person name="Slotte T."/>
            <person name="Hazzouri K.M."/>
            <person name="Agren J.A."/>
            <person name="Koenig D."/>
            <person name="Maumus F."/>
            <person name="Guo Y.L."/>
            <person name="Steige K."/>
            <person name="Platts A.E."/>
            <person name="Escobar J.S."/>
            <person name="Newman L.K."/>
            <person name="Wang W."/>
            <person name="Mandakova T."/>
            <person name="Vello E."/>
            <person name="Smith L.M."/>
            <person name="Henz S.R."/>
            <person name="Steffen J."/>
            <person name="Takuno S."/>
            <person name="Brandvain Y."/>
            <person name="Coop G."/>
            <person name="Andolfatto P."/>
            <person name="Hu T.T."/>
            <person name="Blanchette M."/>
            <person name="Clark R.M."/>
            <person name="Quesneville H."/>
            <person name="Nordborg M."/>
            <person name="Gaut B.S."/>
            <person name="Lysak M.A."/>
            <person name="Jenkins J."/>
            <person name="Grimwood J."/>
            <person name="Chapman J."/>
            <person name="Prochnik S."/>
            <person name="Shu S."/>
            <person name="Rokhsar D."/>
            <person name="Schmutz J."/>
            <person name="Weigel D."/>
            <person name="Wright S.I."/>
        </authorList>
    </citation>
    <scope>NUCLEOTIDE SEQUENCE [LARGE SCALE GENOMIC DNA]</scope>
    <source>
        <strain evidence="5">cv. Monte Gargano</strain>
    </source>
</reference>
<dbReference type="GO" id="GO:0005634">
    <property type="term" value="C:nucleus"/>
    <property type="evidence" value="ECO:0007669"/>
    <property type="project" value="TreeGrafter"/>
</dbReference>
<evidence type="ECO:0000256" key="1">
    <source>
        <dbReference type="ARBA" id="ARBA00010820"/>
    </source>
</evidence>
<evidence type="ECO:0000313" key="4">
    <source>
        <dbReference type="EMBL" id="EOA28832.1"/>
    </source>
</evidence>
<feature type="region of interest" description="Disordered" evidence="2">
    <location>
        <begin position="1"/>
        <end position="84"/>
    </location>
</feature>
<dbReference type="EMBL" id="KB870808">
    <property type="protein sequence ID" value="EOA28832.1"/>
    <property type="molecule type" value="Genomic_DNA"/>
</dbReference>
<dbReference type="Pfam" id="PF04504">
    <property type="entry name" value="GeBP-like_DBD"/>
    <property type="match status" value="1"/>
</dbReference>
<dbReference type="eggNOG" id="ENOG502RQE9">
    <property type="taxonomic scope" value="Eukaryota"/>
</dbReference>
<feature type="domain" description="Glabrous enhancer-binding protein-like DBD" evidence="3">
    <location>
        <begin position="95"/>
        <end position="193"/>
    </location>
</feature>
<dbReference type="Proteomes" id="UP000029121">
    <property type="component" value="Unassembled WGS sequence"/>
</dbReference>
<feature type="compositionally biased region" description="Acidic residues" evidence="2">
    <location>
        <begin position="33"/>
        <end position="45"/>
    </location>
</feature>
<dbReference type="GO" id="GO:0006355">
    <property type="term" value="P:regulation of DNA-templated transcription"/>
    <property type="evidence" value="ECO:0007669"/>
    <property type="project" value="InterPro"/>
</dbReference>
<comment type="similarity">
    <text evidence="1">Belongs to the GeBP family.</text>
</comment>
<dbReference type="KEGG" id="crb:17890518"/>
<accession>R0G095</accession>
<dbReference type="InterPro" id="IPR007592">
    <property type="entry name" value="GEBP"/>
</dbReference>
<name>R0G095_9BRAS</name>
<sequence length="305" mass="34438">MAPKQPENVPMVTSSEDDEEESGSVQNKSDSSSGEESDSSSDEESQPVVSPKKDEKTPVKTSVVSKPSSSKTTTKPTHVVSSLVKTDEKPKQNLFARIFSEEDEVVLLKGIIDFTGKNGNPTENMDVFYEYVKKSISFNVTKDQLVTKVRNLKRKFDEKILKSLDKGITEEDQIVFSKAFDKRCFDLSRKIWGIDGVLPSKSKKVRQEELGKRVKDEEDEKPERHVISSSSLSFGQEYVSFFKAENPTCVFDEAEWIAILDDLKDGPEKRKWEAKLKKTKALKEGIVMAKLDFATFVTKAIFKQD</sequence>
<evidence type="ECO:0000256" key="2">
    <source>
        <dbReference type="SAM" id="MobiDB-lite"/>
    </source>
</evidence>